<dbReference type="EMBL" id="HBEZ01012639">
    <property type="protein sequence ID" value="CAD8629281.1"/>
    <property type="molecule type" value="Transcribed_RNA"/>
</dbReference>
<accession>A0A7S0M534</accession>
<dbReference type="PANTHER" id="PTHR23252:SF24">
    <property type="entry name" value="TRANSMEMBRANE PROTEIN 145"/>
    <property type="match status" value="1"/>
</dbReference>
<organism evidence="4">
    <name type="scientific">Cryptomonas curvata</name>
    <dbReference type="NCBI Taxonomy" id="233186"/>
    <lineage>
        <taxon>Eukaryota</taxon>
        <taxon>Cryptophyceae</taxon>
        <taxon>Cryptomonadales</taxon>
        <taxon>Cryptomonadaceae</taxon>
        <taxon>Cryptomonas</taxon>
    </lineage>
</organism>
<dbReference type="Pfam" id="PF10192">
    <property type="entry name" value="GPR180-TMEM145_TM"/>
    <property type="match status" value="1"/>
</dbReference>
<evidence type="ECO:0000259" key="3">
    <source>
        <dbReference type="Pfam" id="PF10192"/>
    </source>
</evidence>
<gene>
    <name evidence="4" type="ORF">CCUR1050_LOCUS6960</name>
</gene>
<dbReference type="PANTHER" id="PTHR23252">
    <property type="entry name" value="INTIMAL THICKNESS RECEPTOR-RELATED"/>
    <property type="match status" value="1"/>
</dbReference>
<evidence type="ECO:0000256" key="1">
    <source>
        <dbReference type="SAM" id="Phobius"/>
    </source>
</evidence>
<evidence type="ECO:0000313" key="4">
    <source>
        <dbReference type="EMBL" id="CAD8629281.1"/>
    </source>
</evidence>
<protein>
    <recommendedName>
        <fullName evidence="3">GPR180/TMEM145 transmembrane domain-containing protein</fullName>
    </recommendedName>
</protein>
<feature type="transmembrane region" description="Helical" evidence="1">
    <location>
        <begin position="237"/>
        <end position="259"/>
    </location>
</feature>
<keyword evidence="1" id="KW-0472">Membrane</keyword>
<proteinExistence type="predicted"/>
<dbReference type="InterPro" id="IPR047831">
    <property type="entry name" value="GPR180/TMEM145"/>
</dbReference>
<feature type="domain" description="GPR180/TMEM145 transmembrane" evidence="3">
    <location>
        <begin position="210"/>
        <end position="427"/>
    </location>
</feature>
<feature type="transmembrane region" description="Helical" evidence="1">
    <location>
        <begin position="206"/>
        <end position="225"/>
    </location>
</feature>
<keyword evidence="1" id="KW-0812">Transmembrane</keyword>
<feature type="transmembrane region" description="Helical" evidence="1">
    <location>
        <begin position="347"/>
        <end position="364"/>
    </location>
</feature>
<feature type="signal peptide" evidence="2">
    <location>
        <begin position="1"/>
        <end position="22"/>
    </location>
</feature>
<dbReference type="InterPro" id="IPR019336">
    <property type="entry name" value="GPR180/TMEM145_TM"/>
</dbReference>
<dbReference type="GO" id="GO:0007186">
    <property type="term" value="P:G protein-coupled receptor signaling pathway"/>
    <property type="evidence" value="ECO:0007669"/>
    <property type="project" value="InterPro"/>
</dbReference>
<keyword evidence="2" id="KW-0732">Signal</keyword>
<feature type="transmembrane region" description="Helical" evidence="1">
    <location>
        <begin position="279"/>
        <end position="299"/>
    </location>
</feature>
<dbReference type="AlphaFoldDB" id="A0A7S0M534"/>
<feature type="transmembrane region" description="Helical" evidence="1">
    <location>
        <begin position="414"/>
        <end position="431"/>
    </location>
</feature>
<evidence type="ECO:0000256" key="2">
    <source>
        <dbReference type="SAM" id="SignalP"/>
    </source>
</evidence>
<reference evidence="4" key="1">
    <citation type="submission" date="2021-01" db="EMBL/GenBank/DDBJ databases">
        <authorList>
            <person name="Corre E."/>
            <person name="Pelletier E."/>
            <person name="Niang G."/>
            <person name="Scheremetjew M."/>
            <person name="Finn R."/>
            <person name="Kale V."/>
            <person name="Holt S."/>
            <person name="Cochrane G."/>
            <person name="Meng A."/>
            <person name="Brown T."/>
            <person name="Cohen L."/>
        </authorList>
    </citation>
    <scope>NUCLEOTIDE SEQUENCE</scope>
    <source>
        <strain evidence="4">CCAP979/52</strain>
    </source>
</reference>
<keyword evidence="1" id="KW-1133">Transmembrane helix</keyword>
<name>A0A7S0M534_9CRYP</name>
<dbReference type="GO" id="GO:0019236">
    <property type="term" value="P:response to pheromone"/>
    <property type="evidence" value="ECO:0007669"/>
    <property type="project" value="InterPro"/>
</dbReference>
<sequence>MCSMSYQLLVLVIFTWFQKYESKVYENVVVGTNKWFFLDKFVFDTTGKGVLKYYVQIQLDQKERTSAILSCNGSSMFFNFSDGGGNSVGLLKCENGAVNPAYLLFYSDVEGTGTDWNTIYQDDSLTCEERTARAHLVVPLELGVVNAQEQLGITPSSVPHFWFVAISSCGFESMAASARIEFLNAGWDKPSMTAQFSFDDQGLYEMSIFFFVAYLVASLFVAYFTRNLIQNNMMHEIHWMLVCSFGAYWLSHMMNMIHYNRFSDDGIGIEWLSVFSKCWQVVGYVVFVNVLLLIARGWTITTNKLSRKLENSIISGFIVLIYTALFFSDTLRDPGDTSYLYDSWPGYLFIAMNIFLLILFDSLLHRTFTFEKRIIKRNFYRRFGVIFSIWFIQLPIFVLIARGIPTYYRQKVLFGLQWCVQFFAFSIIPFLSSPKNAFEVYNAENNFDARIPSLARQMRVQPSAIELPASQGGRQSLPPVNRNMTSSLAEADAAAIAGAGAGRPKAGLDKTLHGFHRANGEGIMEASAP</sequence>
<feature type="transmembrane region" description="Helical" evidence="1">
    <location>
        <begin position="311"/>
        <end position="327"/>
    </location>
</feature>
<feature type="transmembrane region" description="Helical" evidence="1">
    <location>
        <begin position="385"/>
        <end position="408"/>
    </location>
</feature>
<feature type="chain" id="PRO_5031469970" description="GPR180/TMEM145 transmembrane domain-containing protein" evidence="2">
    <location>
        <begin position="23"/>
        <end position="529"/>
    </location>
</feature>